<evidence type="ECO:0000313" key="5">
    <source>
        <dbReference type="Proteomes" id="UP001190700"/>
    </source>
</evidence>
<evidence type="ECO:0000256" key="3">
    <source>
        <dbReference type="ARBA" id="ARBA00030463"/>
    </source>
</evidence>
<evidence type="ECO:0000313" key="4">
    <source>
        <dbReference type="EMBL" id="KAK3246653.1"/>
    </source>
</evidence>
<dbReference type="SUPFAM" id="SSF51230">
    <property type="entry name" value="Single hybrid motif"/>
    <property type="match status" value="1"/>
</dbReference>
<organism evidence="4 5">
    <name type="scientific">Cymbomonas tetramitiformis</name>
    <dbReference type="NCBI Taxonomy" id="36881"/>
    <lineage>
        <taxon>Eukaryota</taxon>
        <taxon>Viridiplantae</taxon>
        <taxon>Chlorophyta</taxon>
        <taxon>Pyramimonadophyceae</taxon>
        <taxon>Pyramimonadales</taxon>
        <taxon>Pyramimonadaceae</taxon>
        <taxon>Cymbomonas</taxon>
    </lineage>
</organism>
<dbReference type="InterPro" id="IPR039169">
    <property type="entry name" value="Abitram"/>
</dbReference>
<name>A0AAE0EZX5_9CHLO</name>
<sequence length="182" mass="20269">MPLPSRPTSHVELDYTQHFAIDLPGEPKCDQVLHRHPNGLSVVCLAASHPLLQAKLDGSSELKVDFNVGRKNRLDTQVSGKKKRNASVLEKDSVLCEVTAPGDKKYAIRCCVRGKLLEVNERLVQEPHLLLQQPWSDGFVAVMMPESRQDKEMQENLISMDAYKKLRGDGGETSEEVVGVEP</sequence>
<dbReference type="InterPro" id="IPR011053">
    <property type="entry name" value="Single_hybrid_motif"/>
</dbReference>
<dbReference type="GO" id="GO:0005634">
    <property type="term" value="C:nucleus"/>
    <property type="evidence" value="ECO:0007669"/>
    <property type="project" value="TreeGrafter"/>
</dbReference>
<evidence type="ECO:0000256" key="2">
    <source>
        <dbReference type="ARBA" id="ARBA00019325"/>
    </source>
</evidence>
<dbReference type="PANTHER" id="PTHR13651:SF0">
    <property type="entry name" value="PROTEIN ABITRAM"/>
    <property type="match status" value="1"/>
</dbReference>
<dbReference type="Proteomes" id="UP001190700">
    <property type="component" value="Unassembled WGS sequence"/>
</dbReference>
<dbReference type="AlphaFoldDB" id="A0AAE0EZX5"/>
<evidence type="ECO:0000256" key="1">
    <source>
        <dbReference type="ARBA" id="ARBA00010764"/>
    </source>
</evidence>
<comment type="similarity">
    <text evidence="1">Belongs to the ABITRAM family.</text>
</comment>
<protein>
    <recommendedName>
        <fullName evidence="2">Protein Abitram</fullName>
    </recommendedName>
    <alternativeName>
        <fullName evidence="3">Actin-binding transcription modulator</fullName>
    </alternativeName>
</protein>
<dbReference type="Gene3D" id="2.40.50.100">
    <property type="match status" value="1"/>
</dbReference>
<proteinExistence type="inferred from homology"/>
<comment type="caution">
    <text evidence="4">The sequence shown here is derived from an EMBL/GenBank/DDBJ whole genome shotgun (WGS) entry which is preliminary data.</text>
</comment>
<dbReference type="InterPro" id="IPR033753">
    <property type="entry name" value="GCV_H/Fam206"/>
</dbReference>
<gene>
    <name evidence="4" type="ORF">CYMTET_43819</name>
</gene>
<dbReference type="Pfam" id="PF01597">
    <property type="entry name" value="GCV_H"/>
    <property type="match status" value="1"/>
</dbReference>
<dbReference type="PANTHER" id="PTHR13651">
    <property type="entry name" value="PROTEIN ABITRAM"/>
    <property type="match status" value="1"/>
</dbReference>
<keyword evidence="5" id="KW-1185">Reference proteome</keyword>
<accession>A0AAE0EZX5</accession>
<dbReference type="EMBL" id="LGRX02029600">
    <property type="protein sequence ID" value="KAK3246653.1"/>
    <property type="molecule type" value="Genomic_DNA"/>
</dbReference>
<reference evidence="4 5" key="1">
    <citation type="journal article" date="2015" name="Genome Biol. Evol.">
        <title>Comparative Genomics of a Bacterivorous Green Alga Reveals Evolutionary Causalities and Consequences of Phago-Mixotrophic Mode of Nutrition.</title>
        <authorList>
            <person name="Burns J.A."/>
            <person name="Paasch A."/>
            <person name="Narechania A."/>
            <person name="Kim E."/>
        </authorList>
    </citation>
    <scope>NUCLEOTIDE SEQUENCE [LARGE SCALE GENOMIC DNA]</scope>
    <source>
        <strain evidence="4 5">PLY_AMNH</strain>
    </source>
</reference>